<protein>
    <submittedName>
        <fullName evidence="2">Uncharacterized protein</fullName>
    </submittedName>
</protein>
<reference evidence="2 3" key="1">
    <citation type="submission" date="2019-12" db="EMBL/GenBank/DDBJ databases">
        <title>Whole genome shotgun sequence of Streptomyces hygroscopicus subsp. glebosus NBRC 13786.</title>
        <authorList>
            <person name="Ichikawa N."/>
            <person name="Kimura A."/>
            <person name="Kitahashi Y."/>
            <person name="Komaki H."/>
            <person name="Tamura T."/>
        </authorList>
    </citation>
    <scope>NUCLEOTIDE SEQUENCE [LARGE SCALE GENOMIC DNA]</scope>
    <source>
        <strain evidence="2 3">NBRC 13786</strain>
    </source>
</reference>
<feature type="transmembrane region" description="Helical" evidence="1">
    <location>
        <begin position="121"/>
        <end position="143"/>
    </location>
</feature>
<sequence>MDQSPLPVLAHLVLGEARHTLLLKAGPQLLGTSGPVFVASHGRELMRGAERGADGACVDSGAMSLPQNSPAPDATVVRTGRRGALIALPICLLLVALGLTGVVGLVMLATGTTKGEVTAPGVAGLVMMLVFGALGVLFGIPVWHGRRAAVMVDRAGVWLDNGKARQIIPWEVLAGVGMQWSQFGRRVKQYSIELCPSGPIDDRDPVLWALVRDEEPIGPGLPRLRYRLPVPPGSQDQVTTAVRQYAPPHLWLGVAQREPGHLGRPDPSRRPKG</sequence>
<feature type="transmembrane region" description="Helical" evidence="1">
    <location>
        <begin position="85"/>
        <end position="109"/>
    </location>
</feature>
<keyword evidence="1" id="KW-1133">Transmembrane helix</keyword>
<dbReference type="Proteomes" id="UP000430079">
    <property type="component" value="Unassembled WGS sequence"/>
</dbReference>
<name>A0A640T854_9ACTN</name>
<organism evidence="2 3">
    <name type="scientific">Streptomyces glebosus</name>
    <dbReference type="NCBI Taxonomy" id="249580"/>
    <lineage>
        <taxon>Bacteria</taxon>
        <taxon>Bacillati</taxon>
        <taxon>Actinomycetota</taxon>
        <taxon>Actinomycetes</taxon>
        <taxon>Kitasatosporales</taxon>
        <taxon>Streptomycetaceae</taxon>
        <taxon>Streptomyces</taxon>
    </lineage>
</organism>
<keyword evidence="3" id="KW-1185">Reference proteome</keyword>
<comment type="caution">
    <text evidence="2">The sequence shown here is derived from an EMBL/GenBank/DDBJ whole genome shotgun (WGS) entry which is preliminary data.</text>
</comment>
<accession>A0A640T854</accession>
<keyword evidence="1" id="KW-0812">Transmembrane</keyword>
<evidence type="ECO:0000313" key="2">
    <source>
        <dbReference type="EMBL" id="GFE19380.1"/>
    </source>
</evidence>
<keyword evidence="1" id="KW-0472">Membrane</keyword>
<evidence type="ECO:0000313" key="3">
    <source>
        <dbReference type="Proteomes" id="UP000430079"/>
    </source>
</evidence>
<dbReference type="AlphaFoldDB" id="A0A640T854"/>
<dbReference type="EMBL" id="BLIO01000001">
    <property type="protein sequence ID" value="GFE19380.1"/>
    <property type="molecule type" value="Genomic_DNA"/>
</dbReference>
<proteinExistence type="predicted"/>
<evidence type="ECO:0000256" key="1">
    <source>
        <dbReference type="SAM" id="Phobius"/>
    </source>
</evidence>
<gene>
    <name evidence="2" type="ORF">Sgleb_74270</name>
</gene>